<organism evidence="1">
    <name type="scientific">Aphanomyces astaci</name>
    <name type="common">Crayfish plague agent</name>
    <dbReference type="NCBI Taxonomy" id="112090"/>
    <lineage>
        <taxon>Eukaryota</taxon>
        <taxon>Sar</taxon>
        <taxon>Stramenopiles</taxon>
        <taxon>Oomycota</taxon>
        <taxon>Saprolegniomycetes</taxon>
        <taxon>Saprolegniales</taxon>
        <taxon>Verrucalvaceae</taxon>
        <taxon>Aphanomyces</taxon>
    </lineage>
</organism>
<dbReference type="RefSeq" id="XP_009837754.1">
    <property type="nucleotide sequence ID" value="XM_009839452.1"/>
</dbReference>
<reference evidence="1" key="1">
    <citation type="submission" date="2013-12" db="EMBL/GenBank/DDBJ databases">
        <title>The Genome Sequence of Aphanomyces astaci APO3.</title>
        <authorList>
            <consortium name="The Broad Institute Genomics Platform"/>
            <person name="Russ C."/>
            <person name="Tyler B."/>
            <person name="van West P."/>
            <person name="Dieguez-Uribeondo J."/>
            <person name="Young S.K."/>
            <person name="Zeng Q."/>
            <person name="Gargeya S."/>
            <person name="Fitzgerald M."/>
            <person name="Abouelleil A."/>
            <person name="Alvarado L."/>
            <person name="Chapman S.B."/>
            <person name="Gainer-Dewar J."/>
            <person name="Goldberg J."/>
            <person name="Griggs A."/>
            <person name="Gujja S."/>
            <person name="Hansen M."/>
            <person name="Howarth C."/>
            <person name="Imamovic A."/>
            <person name="Ireland A."/>
            <person name="Larimer J."/>
            <person name="McCowan C."/>
            <person name="Murphy C."/>
            <person name="Pearson M."/>
            <person name="Poon T.W."/>
            <person name="Priest M."/>
            <person name="Roberts A."/>
            <person name="Saif S."/>
            <person name="Shea T."/>
            <person name="Sykes S."/>
            <person name="Wortman J."/>
            <person name="Nusbaum C."/>
            <person name="Birren B."/>
        </authorList>
    </citation>
    <scope>NUCLEOTIDE SEQUENCE [LARGE SCALE GENOMIC DNA]</scope>
    <source>
        <strain evidence="1">APO3</strain>
    </source>
</reference>
<dbReference type="AlphaFoldDB" id="W4G207"/>
<dbReference type="GeneID" id="20814288"/>
<dbReference type="EMBL" id="KI913152">
    <property type="protein sequence ID" value="ETV72968.1"/>
    <property type="molecule type" value="Genomic_DNA"/>
</dbReference>
<proteinExistence type="predicted"/>
<protein>
    <submittedName>
        <fullName evidence="1">Uncharacterized protein</fullName>
    </submittedName>
</protein>
<gene>
    <name evidence="1" type="ORF">H257_12292</name>
</gene>
<name>W4G207_APHAT</name>
<sequence length="69" mass="7771">MRLAHLMNDPARLEKVKRQPATLSHKMQFPKALTEKVAVEGVCTYAFDPVRPPNDLTIDLSSSNITFCQ</sequence>
<dbReference type="VEuPathDB" id="FungiDB:H257_12292"/>
<evidence type="ECO:0000313" key="1">
    <source>
        <dbReference type="EMBL" id="ETV72968.1"/>
    </source>
</evidence>
<accession>W4G207</accession>